<organism evidence="3 4">
    <name type="scientific">Gossypium barbadense</name>
    <name type="common">Sea Island cotton</name>
    <name type="synonym">Hibiscus barbadensis</name>
    <dbReference type="NCBI Taxonomy" id="3634"/>
    <lineage>
        <taxon>Eukaryota</taxon>
        <taxon>Viridiplantae</taxon>
        <taxon>Streptophyta</taxon>
        <taxon>Embryophyta</taxon>
        <taxon>Tracheophyta</taxon>
        <taxon>Spermatophyta</taxon>
        <taxon>Magnoliopsida</taxon>
        <taxon>eudicotyledons</taxon>
        <taxon>Gunneridae</taxon>
        <taxon>Pentapetalae</taxon>
        <taxon>rosids</taxon>
        <taxon>malvids</taxon>
        <taxon>Malvales</taxon>
        <taxon>Malvaceae</taxon>
        <taxon>Malvoideae</taxon>
        <taxon>Gossypium</taxon>
    </lineage>
</organism>
<name>A0A2P5WKW6_GOSBA</name>
<feature type="region of interest" description="Disordered" evidence="1">
    <location>
        <begin position="190"/>
        <end position="212"/>
    </location>
</feature>
<dbReference type="EMBL" id="KZ667240">
    <property type="protein sequence ID" value="PPR91726.1"/>
    <property type="molecule type" value="Genomic_DNA"/>
</dbReference>
<dbReference type="OrthoDB" id="998442at2759"/>
<protein>
    <recommendedName>
        <fullName evidence="2">PB1-like domain-containing protein</fullName>
    </recommendedName>
</protein>
<feature type="domain" description="PB1-like" evidence="2">
    <location>
        <begin position="11"/>
        <end position="87"/>
    </location>
</feature>
<reference evidence="3 4" key="1">
    <citation type="submission" date="2015-01" db="EMBL/GenBank/DDBJ databases">
        <title>Genome of allotetraploid Gossypium barbadense reveals genomic plasticity and fiber elongation in cotton evolution.</title>
        <authorList>
            <person name="Chen X."/>
            <person name="Liu X."/>
            <person name="Zhao B."/>
            <person name="Zheng H."/>
            <person name="Hu Y."/>
            <person name="Lu G."/>
            <person name="Yang C."/>
            <person name="Chen J."/>
            <person name="Shan C."/>
            <person name="Zhang L."/>
            <person name="Zhou Y."/>
            <person name="Wang L."/>
            <person name="Guo W."/>
            <person name="Bai Y."/>
            <person name="Ruan J."/>
            <person name="Shangguan X."/>
            <person name="Mao Y."/>
            <person name="Jiang J."/>
            <person name="Zhu Y."/>
            <person name="Lei J."/>
            <person name="Kang H."/>
            <person name="Chen S."/>
            <person name="He X."/>
            <person name="Wang R."/>
            <person name="Wang Y."/>
            <person name="Chen J."/>
            <person name="Wang L."/>
            <person name="Yu S."/>
            <person name="Wang B."/>
            <person name="Wei J."/>
            <person name="Song S."/>
            <person name="Lu X."/>
            <person name="Gao Z."/>
            <person name="Gu W."/>
            <person name="Deng X."/>
            <person name="Ma D."/>
            <person name="Wang S."/>
            <person name="Liang W."/>
            <person name="Fang L."/>
            <person name="Cai C."/>
            <person name="Zhu X."/>
            <person name="Zhou B."/>
            <person name="Zhang Y."/>
            <person name="Chen Z."/>
            <person name="Xu S."/>
            <person name="Zhu R."/>
            <person name="Wang S."/>
            <person name="Zhang T."/>
            <person name="Zhao G."/>
        </authorList>
    </citation>
    <scope>NUCLEOTIDE SEQUENCE [LARGE SCALE GENOMIC DNA]</scope>
    <source>
        <strain evidence="4">cv. Xinhai21</strain>
        <tissue evidence="3">Leaf</tissue>
    </source>
</reference>
<sequence>MSWDEEYYLILYVGGEVIRIKEDPNTISYFELCKIVKIELGFHTVMLIYFHEPSTVGLQNSLKVIYEDITIIAMLDFWVKFKEINLYLMGGGNVEGVQVDGKGDVKGVEIDDEGDVEGVQGDVEGVEGDEEGFEADEYGGEENGGQMSLGSTVGEYIDSGFGSSVGDEIANDFAMLVEVDNVAAAVNSKEHGNLVGSNEDEEHEDGERKRKKFPLYNDRSDSLKFSLRMLFKDRKLFKISKGCRRQLNFLKNESKWVAMKCIASPNCPWRILASTKKGSYVEEKLWFIGES</sequence>
<dbReference type="AlphaFoldDB" id="A0A2P5WKW6"/>
<dbReference type="Proteomes" id="UP000239757">
    <property type="component" value="Unassembled WGS sequence"/>
</dbReference>
<dbReference type="Pfam" id="PF26130">
    <property type="entry name" value="PB1-like"/>
    <property type="match status" value="1"/>
</dbReference>
<evidence type="ECO:0000313" key="4">
    <source>
        <dbReference type="Proteomes" id="UP000239757"/>
    </source>
</evidence>
<evidence type="ECO:0000259" key="2">
    <source>
        <dbReference type="Pfam" id="PF26130"/>
    </source>
</evidence>
<evidence type="ECO:0000313" key="3">
    <source>
        <dbReference type="EMBL" id="PPR91726.1"/>
    </source>
</evidence>
<proteinExistence type="predicted"/>
<dbReference type="InterPro" id="IPR058594">
    <property type="entry name" value="PB1-like_dom_pln"/>
</dbReference>
<evidence type="ECO:0000256" key="1">
    <source>
        <dbReference type="SAM" id="MobiDB-lite"/>
    </source>
</evidence>
<accession>A0A2P5WKW6</accession>
<gene>
    <name evidence="3" type="ORF">GOBAR_AA28955</name>
</gene>